<dbReference type="Gene3D" id="3.30.70.270">
    <property type="match status" value="1"/>
</dbReference>
<dbReference type="EMBL" id="RJVK01000001">
    <property type="protein sequence ID" value="ROR40763.1"/>
    <property type="molecule type" value="Genomic_DNA"/>
</dbReference>
<dbReference type="Gene3D" id="3.30.450.20">
    <property type="entry name" value="PAS domain"/>
    <property type="match status" value="1"/>
</dbReference>
<gene>
    <name evidence="4" type="ORF">C6V80_05920</name>
    <name evidence="5" type="ORF">EDC58_0243</name>
</gene>
<dbReference type="Pfam" id="PF13426">
    <property type="entry name" value="PAS_9"/>
    <property type="match status" value="1"/>
</dbReference>
<evidence type="ECO:0000313" key="5">
    <source>
        <dbReference type="EMBL" id="ROR40763.1"/>
    </source>
</evidence>
<dbReference type="InterPro" id="IPR000014">
    <property type="entry name" value="PAS"/>
</dbReference>
<dbReference type="EMBL" id="CP027432">
    <property type="protein sequence ID" value="QCI28512.1"/>
    <property type="molecule type" value="Genomic_DNA"/>
</dbReference>
<dbReference type="Gene3D" id="3.30.450.40">
    <property type="match status" value="1"/>
</dbReference>
<dbReference type="SMART" id="SM00267">
    <property type="entry name" value="GGDEF"/>
    <property type="match status" value="1"/>
</dbReference>
<dbReference type="SUPFAM" id="SSF55073">
    <property type="entry name" value="Nucleotide cyclase"/>
    <property type="match status" value="1"/>
</dbReference>
<dbReference type="InterPro" id="IPR000160">
    <property type="entry name" value="GGDEF_dom"/>
</dbReference>
<evidence type="ECO:0000313" key="6">
    <source>
        <dbReference type="Proteomes" id="UP000272781"/>
    </source>
</evidence>
<organism evidence="5 6">
    <name type="scientific">Caminibacter pacificus</name>
    <dbReference type="NCBI Taxonomy" id="1424653"/>
    <lineage>
        <taxon>Bacteria</taxon>
        <taxon>Pseudomonadati</taxon>
        <taxon>Campylobacterota</taxon>
        <taxon>Epsilonproteobacteria</taxon>
        <taxon>Nautiliales</taxon>
        <taxon>Nautiliaceae</taxon>
        <taxon>Caminibacter</taxon>
    </lineage>
</organism>
<proteinExistence type="predicted"/>
<keyword evidence="7" id="KW-1185">Reference proteome</keyword>
<dbReference type="CDD" id="cd00130">
    <property type="entry name" value="PAS"/>
    <property type="match status" value="1"/>
</dbReference>
<dbReference type="CDD" id="cd01949">
    <property type="entry name" value="GGDEF"/>
    <property type="match status" value="1"/>
</dbReference>
<dbReference type="SMART" id="SM00091">
    <property type="entry name" value="PAS"/>
    <property type="match status" value="1"/>
</dbReference>
<dbReference type="InterPro" id="IPR043128">
    <property type="entry name" value="Rev_trsase/Diguanyl_cyclase"/>
</dbReference>
<dbReference type="RefSeq" id="WP_123351676.1">
    <property type="nucleotide sequence ID" value="NZ_CP027432.2"/>
</dbReference>
<evidence type="ECO:0000259" key="3">
    <source>
        <dbReference type="PROSITE" id="PS50887"/>
    </source>
</evidence>
<accession>A0AAJ4UYF8</accession>
<dbReference type="Proteomes" id="UP000272781">
    <property type="component" value="Unassembled WGS sequence"/>
</dbReference>
<reference evidence="4" key="3">
    <citation type="submission" date="2019-06" db="EMBL/GenBank/DDBJ databases">
        <title>A comparative analysis of the Nautiliaceae.</title>
        <authorList>
            <person name="Grosche A."/>
            <person name="Smedile F."/>
            <person name="Vetriani C."/>
        </authorList>
    </citation>
    <scope>NUCLEOTIDE SEQUENCE</scope>
    <source>
        <strain evidence="4">TB6</strain>
    </source>
</reference>
<feature type="domain" description="EAL" evidence="2">
    <location>
        <begin position="483"/>
        <end position="731"/>
    </location>
</feature>
<dbReference type="NCBIfam" id="TIGR00229">
    <property type="entry name" value="sensory_box"/>
    <property type="match status" value="1"/>
</dbReference>
<dbReference type="Proteomes" id="UP000298805">
    <property type="component" value="Chromosome"/>
</dbReference>
<dbReference type="SUPFAM" id="SSF55785">
    <property type="entry name" value="PYP-like sensor domain (PAS domain)"/>
    <property type="match status" value="1"/>
</dbReference>
<dbReference type="InterPro" id="IPR001633">
    <property type="entry name" value="EAL_dom"/>
</dbReference>
<dbReference type="PANTHER" id="PTHR44757:SF2">
    <property type="entry name" value="BIOFILM ARCHITECTURE MAINTENANCE PROTEIN MBAA"/>
    <property type="match status" value="1"/>
</dbReference>
<dbReference type="PROSITE" id="PS50112">
    <property type="entry name" value="PAS"/>
    <property type="match status" value="1"/>
</dbReference>
<dbReference type="InterPro" id="IPR035919">
    <property type="entry name" value="EAL_sf"/>
</dbReference>
<dbReference type="PROSITE" id="PS50887">
    <property type="entry name" value="GGDEF"/>
    <property type="match status" value="1"/>
</dbReference>
<dbReference type="InterPro" id="IPR029016">
    <property type="entry name" value="GAF-like_dom_sf"/>
</dbReference>
<dbReference type="InterPro" id="IPR029787">
    <property type="entry name" value="Nucleotide_cyclase"/>
</dbReference>
<evidence type="ECO:0000259" key="2">
    <source>
        <dbReference type="PROSITE" id="PS50883"/>
    </source>
</evidence>
<dbReference type="AlphaFoldDB" id="A0AAJ4UYF8"/>
<feature type="domain" description="PAS" evidence="1">
    <location>
        <begin position="45"/>
        <end position="95"/>
    </location>
</feature>
<dbReference type="InterPro" id="IPR052155">
    <property type="entry name" value="Biofilm_reg_signaling"/>
</dbReference>
<protein>
    <submittedName>
        <fullName evidence="4">EAL domain-containing protein</fullName>
    </submittedName>
    <submittedName>
        <fullName evidence="5">PAS domain S-box-containing protein/diguanylate cyclase (GGDEF)-like protein</fullName>
    </submittedName>
</protein>
<sequence>MTNEVFKFFEEVFKNYLETSSLSDKEKKEVYEKFYEILQKLFINFKHVLNSIREAVIVLNEKDEIIDVNESFLKWIHLKKEDVIGKKIDDFIYEDYNQKIIFLKNNALIPIEIEIQEFEVGHKIFKRLIALNIKQKVDIELKLKNLLRLYKILSLINELIIRAIDINDIYSSSCEILVKEGHFDFAWIGEIQNEKLIPKAWYGENKDFKNYLQNNEIPFTRINELIKNQYLKEDNLQNEEKVFCHKIMIPVYKEKNALSTIITHQDIKAVLVVYYKGKEFEEEEIHLLKQIAHDIGFGLVSLSRKEDIDYLAYYDVLTSLPNRRYFFEELESLLEMLKEKNQKGTLLIIDINNFKTINSTVGFWAGDIVLSRIADMLKKVQRKKDILARVGGDKFALFLYGVKTKEEAIYKIQTILKDFEYIFEIENKKFLVTVSVGGAFFPDDGLTKEILFASAEAALRESKKRGKGIEFYEESLQKTTLENLNLESELVESIKKDNFLVFYQPIIDIQNNKIAMAEALLRWKKDDKLVSPGEFIPILEERGLIKEVGAIVLDKVFKFIKNQNVDIPISINVSAKQIHLGFYKEVISLIEKYEIDPNKIILEITESVLMENLEILLKNMKELTKIGVRFEIDDFGTGYSSLAYLKKLPIFALKIDRTFIKDLPKNEEDISISKAIISMAHSLGKRVVAEGVEMAEQVEFLKENGCEFIQGFYFAKPMPQKDFIEFYNNYLSFKASK</sequence>
<reference evidence="7" key="1">
    <citation type="submission" date="2018-03" db="EMBL/GenBank/DDBJ databases">
        <title>A comparative analysis of the Nautiliaceae.</title>
        <authorList>
            <person name="Grosche A."/>
            <person name="Smedile F."/>
            <person name="Vetriani C."/>
        </authorList>
    </citation>
    <scope>NUCLEOTIDE SEQUENCE [LARGE SCALE GENOMIC DNA]</scope>
    <source>
        <strain evidence="7">TB6</strain>
    </source>
</reference>
<dbReference type="InterPro" id="IPR035965">
    <property type="entry name" value="PAS-like_dom_sf"/>
</dbReference>
<feature type="domain" description="GGDEF" evidence="3">
    <location>
        <begin position="342"/>
        <end position="474"/>
    </location>
</feature>
<reference evidence="5 6" key="2">
    <citation type="submission" date="2018-11" db="EMBL/GenBank/DDBJ databases">
        <title>Genomic Encyclopedia of Type Strains, Phase IV (KMG-IV): sequencing the most valuable type-strain genomes for metagenomic binning, comparative biology and taxonomic classification.</title>
        <authorList>
            <person name="Goeker M."/>
        </authorList>
    </citation>
    <scope>NUCLEOTIDE SEQUENCE [LARGE SCALE GENOMIC DNA]</scope>
    <source>
        <strain evidence="5 6">DSM 27783</strain>
    </source>
</reference>
<dbReference type="PANTHER" id="PTHR44757">
    <property type="entry name" value="DIGUANYLATE CYCLASE DGCP"/>
    <property type="match status" value="1"/>
</dbReference>
<name>A0AAJ4UYF8_9BACT</name>
<dbReference type="SMART" id="SM00052">
    <property type="entry name" value="EAL"/>
    <property type="match status" value="1"/>
</dbReference>
<dbReference type="CDD" id="cd01948">
    <property type="entry name" value="EAL"/>
    <property type="match status" value="1"/>
</dbReference>
<dbReference type="Gene3D" id="3.20.20.450">
    <property type="entry name" value="EAL domain"/>
    <property type="match status" value="1"/>
</dbReference>
<dbReference type="SUPFAM" id="SSF55781">
    <property type="entry name" value="GAF domain-like"/>
    <property type="match status" value="1"/>
</dbReference>
<evidence type="ECO:0000313" key="4">
    <source>
        <dbReference type="EMBL" id="QCI28512.1"/>
    </source>
</evidence>
<evidence type="ECO:0000259" key="1">
    <source>
        <dbReference type="PROSITE" id="PS50112"/>
    </source>
</evidence>
<dbReference type="NCBIfam" id="TIGR00254">
    <property type="entry name" value="GGDEF"/>
    <property type="match status" value="1"/>
</dbReference>
<dbReference type="Pfam" id="PF00563">
    <property type="entry name" value="EAL"/>
    <property type="match status" value="1"/>
</dbReference>
<evidence type="ECO:0000313" key="7">
    <source>
        <dbReference type="Proteomes" id="UP000298805"/>
    </source>
</evidence>
<dbReference type="SUPFAM" id="SSF141868">
    <property type="entry name" value="EAL domain-like"/>
    <property type="match status" value="1"/>
</dbReference>
<dbReference type="Pfam" id="PF00990">
    <property type="entry name" value="GGDEF"/>
    <property type="match status" value="1"/>
</dbReference>
<dbReference type="PROSITE" id="PS50883">
    <property type="entry name" value="EAL"/>
    <property type="match status" value="1"/>
</dbReference>